<dbReference type="AlphaFoldDB" id="A0A1B9J3E8"/>
<keyword evidence="2" id="KW-0812">Transmembrane</keyword>
<dbReference type="Proteomes" id="UP000092583">
    <property type="component" value="Unassembled WGS sequence"/>
</dbReference>
<evidence type="ECO:0000256" key="2">
    <source>
        <dbReference type="SAM" id="Phobius"/>
    </source>
</evidence>
<dbReference type="EMBL" id="KI669459">
    <property type="protein sequence ID" value="OCF62313.1"/>
    <property type="molecule type" value="Genomic_DNA"/>
</dbReference>
<evidence type="ECO:0000256" key="1">
    <source>
        <dbReference type="SAM" id="MobiDB-lite"/>
    </source>
</evidence>
<organism evidence="3 4">
    <name type="scientific">Kwoniella mangroviensis CBS 10435</name>
    <dbReference type="NCBI Taxonomy" id="1331196"/>
    <lineage>
        <taxon>Eukaryota</taxon>
        <taxon>Fungi</taxon>
        <taxon>Dikarya</taxon>
        <taxon>Basidiomycota</taxon>
        <taxon>Agaricomycotina</taxon>
        <taxon>Tremellomycetes</taxon>
        <taxon>Tremellales</taxon>
        <taxon>Cryptococcaceae</taxon>
        <taxon>Kwoniella</taxon>
    </lineage>
</organism>
<reference evidence="3 4" key="1">
    <citation type="submission" date="2013-07" db="EMBL/GenBank/DDBJ databases">
        <title>The Genome Sequence of Kwoniella mangroviensis CBS10435.</title>
        <authorList>
            <consortium name="The Broad Institute Genome Sequencing Platform"/>
            <person name="Cuomo C."/>
            <person name="Litvintseva A."/>
            <person name="Chen Y."/>
            <person name="Heitman J."/>
            <person name="Sun S."/>
            <person name="Springer D."/>
            <person name="Dromer F."/>
            <person name="Young S.K."/>
            <person name="Zeng Q."/>
            <person name="Gargeya S."/>
            <person name="Fitzgerald M."/>
            <person name="Abouelleil A."/>
            <person name="Alvarado L."/>
            <person name="Berlin A.M."/>
            <person name="Chapman S.B."/>
            <person name="Dewar J."/>
            <person name="Goldberg J."/>
            <person name="Griggs A."/>
            <person name="Gujja S."/>
            <person name="Hansen M."/>
            <person name="Howarth C."/>
            <person name="Imamovic A."/>
            <person name="Larimer J."/>
            <person name="McCowan C."/>
            <person name="Murphy C."/>
            <person name="Pearson M."/>
            <person name="Priest M."/>
            <person name="Roberts A."/>
            <person name="Saif S."/>
            <person name="Shea T."/>
            <person name="Sykes S."/>
            <person name="Wortman J."/>
            <person name="Nusbaum C."/>
            <person name="Birren B."/>
        </authorList>
    </citation>
    <scope>NUCLEOTIDE SEQUENCE [LARGE SCALE GENOMIC DNA]</scope>
    <source>
        <strain evidence="3 4">CBS 10435</strain>
    </source>
</reference>
<accession>A0A1B9J3E8</accession>
<evidence type="ECO:0000313" key="4">
    <source>
        <dbReference type="Proteomes" id="UP000092583"/>
    </source>
</evidence>
<feature type="transmembrane region" description="Helical" evidence="2">
    <location>
        <begin position="52"/>
        <end position="72"/>
    </location>
</feature>
<name>A0A1B9J3E8_9TREE</name>
<sequence>MAGQARKRTAAQRKALNEDEEPLNPTEILDNDVQEDQIRLLRQKNIDDNKQAHLALDIGVLIALVITILQFLDHFSSPNPIFCILSVIQFVLLPSSISSDRIPSRLPVTQISPENHLYSLSVHLTVSLCALFLRYHNSLPSSRMDVVALELGEVARWIIPTLVVGAVDMQRRGERQSEIRLGELEGMKYDLKGA</sequence>
<feature type="compositionally biased region" description="Basic residues" evidence="1">
    <location>
        <begin position="1"/>
        <end position="11"/>
    </location>
</feature>
<protein>
    <submittedName>
        <fullName evidence="3">Uncharacterized protein</fullName>
    </submittedName>
</protein>
<keyword evidence="2" id="KW-1133">Transmembrane helix</keyword>
<evidence type="ECO:0000313" key="3">
    <source>
        <dbReference type="EMBL" id="OCF62313.1"/>
    </source>
</evidence>
<keyword evidence="2" id="KW-0472">Membrane</keyword>
<keyword evidence="4" id="KW-1185">Reference proteome</keyword>
<gene>
    <name evidence="3" type="ORF">L486_01981</name>
</gene>
<reference evidence="4" key="2">
    <citation type="submission" date="2013-12" db="EMBL/GenBank/DDBJ databases">
        <title>Evolution of pathogenesis and genome organization in the Tremellales.</title>
        <authorList>
            <person name="Cuomo C."/>
            <person name="Litvintseva A."/>
            <person name="Heitman J."/>
            <person name="Chen Y."/>
            <person name="Sun S."/>
            <person name="Springer D."/>
            <person name="Dromer F."/>
            <person name="Young S."/>
            <person name="Zeng Q."/>
            <person name="Chapman S."/>
            <person name="Gujja S."/>
            <person name="Saif S."/>
            <person name="Birren B."/>
        </authorList>
    </citation>
    <scope>NUCLEOTIDE SEQUENCE [LARGE SCALE GENOMIC DNA]</scope>
    <source>
        <strain evidence="4">CBS 10435</strain>
    </source>
</reference>
<feature type="region of interest" description="Disordered" evidence="1">
    <location>
        <begin position="1"/>
        <end position="28"/>
    </location>
</feature>
<proteinExistence type="predicted"/>
<dbReference type="OrthoDB" id="2563070at2759"/>